<evidence type="ECO:0000259" key="7">
    <source>
        <dbReference type="SMART" id="SM01332"/>
    </source>
</evidence>
<accession>A0A6G1SD99</accession>
<feature type="domain" description="Cyclin C-terminal" evidence="7">
    <location>
        <begin position="294"/>
        <end position="418"/>
    </location>
</feature>
<gene>
    <name evidence="8" type="primary">CCNB</name>
    <name evidence="8" type="ORF">g.10831</name>
</gene>
<comment type="similarity">
    <text evidence="4">Belongs to the cyclin family.</text>
</comment>
<name>A0A6G1SD99_9ACAR</name>
<dbReference type="GO" id="GO:0051301">
    <property type="term" value="P:cell division"/>
    <property type="evidence" value="ECO:0007669"/>
    <property type="project" value="UniProtKB-KW"/>
</dbReference>
<proteinExistence type="inferred from homology"/>
<sequence length="418" mass="48484">MLLNNRPKGISINKNALNIQINNGLQQPQQQQQQILHPLEPLKQSSRSPSPPQLKSLRQPSENDDLGQLLLKKQQQQLNIFEKSVKPTLIDLEPVAEQPVPKQKPPPLLQQQPLQTLNQGIKRERPKSLIPRLINEVEKKEEPVEDIDQPNGRDAVFMVCDVAKDIYDYMFELERSLAIKEDYLKNQKIFTSKVRHRLISWCVEINSTLKLLPETMYTTISILDRYFQNVIIEHQKQVQLIAISATLIASKYEEIYPPEIDDLTYLTQNAYTKRDVLRMEIEILEKLKFDLGKPIPLAFLRRFSKAAHCDLKMHSMAKYLMEISLPHYECAHWCPSLLAATALFITIYLIHHDNTFARWNKTLIHYTTYTRQQLMEPAATLCKILKGLPNPNPKMPELKSIYVDKLIKIGGQQKLERS</sequence>
<keyword evidence="1" id="KW-0132">Cell division</keyword>
<evidence type="ECO:0000256" key="3">
    <source>
        <dbReference type="ARBA" id="ARBA00023306"/>
    </source>
</evidence>
<dbReference type="InterPro" id="IPR039361">
    <property type="entry name" value="Cyclin"/>
</dbReference>
<dbReference type="Gene3D" id="1.10.472.10">
    <property type="entry name" value="Cyclin-like"/>
    <property type="match status" value="2"/>
</dbReference>
<keyword evidence="3" id="KW-0131">Cell cycle</keyword>
<evidence type="ECO:0000256" key="1">
    <source>
        <dbReference type="ARBA" id="ARBA00022618"/>
    </source>
</evidence>
<dbReference type="SUPFAM" id="SSF47954">
    <property type="entry name" value="Cyclin-like"/>
    <property type="match status" value="2"/>
</dbReference>
<dbReference type="SMART" id="SM00385">
    <property type="entry name" value="CYCLIN"/>
    <property type="match status" value="2"/>
</dbReference>
<dbReference type="GO" id="GO:0016538">
    <property type="term" value="F:cyclin-dependent protein serine/threonine kinase regulator activity"/>
    <property type="evidence" value="ECO:0007669"/>
    <property type="project" value="InterPro"/>
</dbReference>
<dbReference type="PANTHER" id="PTHR10177">
    <property type="entry name" value="CYCLINS"/>
    <property type="match status" value="1"/>
</dbReference>
<dbReference type="InterPro" id="IPR006671">
    <property type="entry name" value="Cyclin_N"/>
</dbReference>
<dbReference type="AlphaFoldDB" id="A0A6G1SD99"/>
<organism evidence="8">
    <name type="scientific">Aceria tosichella</name>
    <name type="common">wheat curl mite</name>
    <dbReference type="NCBI Taxonomy" id="561515"/>
    <lineage>
        <taxon>Eukaryota</taxon>
        <taxon>Metazoa</taxon>
        <taxon>Ecdysozoa</taxon>
        <taxon>Arthropoda</taxon>
        <taxon>Chelicerata</taxon>
        <taxon>Arachnida</taxon>
        <taxon>Acari</taxon>
        <taxon>Acariformes</taxon>
        <taxon>Trombidiformes</taxon>
        <taxon>Prostigmata</taxon>
        <taxon>Eupodina</taxon>
        <taxon>Eriophyoidea</taxon>
        <taxon>Eriophyidae</taxon>
        <taxon>Eriophyinae</taxon>
        <taxon>Aceriini</taxon>
        <taxon>Aceria</taxon>
    </lineage>
</organism>
<keyword evidence="2 4" id="KW-0195">Cyclin</keyword>
<dbReference type="InterPro" id="IPR004367">
    <property type="entry name" value="Cyclin_C-dom"/>
</dbReference>
<evidence type="ECO:0000256" key="2">
    <source>
        <dbReference type="ARBA" id="ARBA00023127"/>
    </source>
</evidence>
<evidence type="ECO:0000313" key="8">
    <source>
        <dbReference type="EMBL" id="MDE47913.1"/>
    </source>
</evidence>
<dbReference type="GO" id="GO:0044772">
    <property type="term" value="P:mitotic cell cycle phase transition"/>
    <property type="evidence" value="ECO:0007669"/>
    <property type="project" value="InterPro"/>
</dbReference>
<dbReference type="InterPro" id="IPR036915">
    <property type="entry name" value="Cyclin-like_sf"/>
</dbReference>
<protein>
    <submittedName>
        <fullName evidence="8">G2/mitotic-specific cyclin-B</fullName>
    </submittedName>
</protein>
<feature type="region of interest" description="Disordered" evidence="5">
    <location>
        <begin position="42"/>
        <end position="62"/>
    </location>
</feature>
<evidence type="ECO:0000256" key="5">
    <source>
        <dbReference type="SAM" id="MobiDB-lite"/>
    </source>
</evidence>
<evidence type="ECO:0000256" key="4">
    <source>
        <dbReference type="RuleBase" id="RU000383"/>
    </source>
</evidence>
<reference evidence="8" key="1">
    <citation type="submission" date="2018-10" db="EMBL/GenBank/DDBJ databases">
        <title>Transcriptome assembly of Aceria tosichella (Wheat curl mite) Type 2.</title>
        <authorList>
            <person name="Scully E.D."/>
            <person name="Geib S.M."/>
            <person name="Palmer N.A."/>
            <person name="Gupta A.K."/>
            <person name="Sarath G."/>
            <person name="Tatineni S."/>
        </authorList>
    </citation>
    <scope>NUCLEOTIDE SEQUENCE</scope>
    <source>
        <strain evidence="8">LincolnNE</strain>
    </source>
</reference>
<dbReference type="InterPro" id="IPR013763">
    <property type="entry name" value="Cyclin-like_dom"/>
</dbReference>
<dbReference type="Pfam" id="PF00134">
    <property type="entry name" value="Cyclin_N"/>
    <property type="match status" value="1"/>
</dbReference>
<feature type="domain" description="Cyclin-like" evidence="6">
    <location>
        <begin position="200"/>
        <end position="285"/>
    </location>
</feature>
<dbReference type="Pfam" id="PF02984">
    <property type="entry name" value="Cyclin_C"/>
    <property type="match status" value="1"/>
</dbReference>
<dbReference type="InterPro" id="IPR046965">
    <property type="entry name" value="Cyclin_A/B-like"/>
</dbReference>
<feature type="domain" description="Cyclin-like" evidence="6">
    <location>
        <begin position="298"/>
        <end position="383"/>
    </location>
</feature>
<dbReference type="SMART" id="SM01332">
    <property type="entry name" value="Cyclin_C"/>
    <property type="match status" value="1"/>
</dbReference>
<dbReference type="EMBL" id="GGYP01003142">
    <property type="protein sequence ID" value="MDE47913.1"/>
    <property type="molecule type" value="Transcribed_RNA"/>
</dbReference>
<dbReference type="FunFam" id="1.10.472.10:FF:000001">
    <property type="entry name" value="G2/mitotic-specific cyclin"/>
    <property type="match status" value="1"/>
</dbReference>
<evidence type="ECO:0000259" key="6">
    <source>
        <dbReference type="SMART" id="SM00385"/>
    </source>
</evidence>
<dbReference type="PIRSF" id="PIRSF001771">
    <property type="entry name" value="Cyclin_A_B_D_E"/>
    <property type="match status" value="1"/>
</dbReference>